<proteinExistence type="predicted"/>
<evidence type="ECO:0000313" key="1">
    <source>
        <dbReference type="EMBL" id="KFF15277.1"/>
    </source>
</evidence>
<organism evidence="1 3">
    <name type="scientific">Flavobacterium hydatis</name>
    <name type="common">Cytophaga aquatilis</name>
    <dbReference type="NCBI Taxonomy" id="991"/>
    <lineage>
        <taxon>Bacteria</taxon>
        <taxon>Pseudomonadati</taxon>
        <taxon>Bacteroidota</taxon>
        <taxon>Flavobacteriia</taxon>
        <taxon>Flavobacteriales</taxon>
        <taxon>Flavobacteriaceae</taxon>
        <taxon>Flavobacterium</taxon>
    </lineage>
</organism>
<reference evidence="1 3" key="1">
    <citation type="submission" date="2014-07" db="EMBL/GenBank/DDBJ databases">
        <title>Genome of Flavobacterium hydatis DSM 2063.</title>
        <authorList>
            <person name="Pipes S.E."/>
            <person name="Stropko S.J."/>
            <person name="Newman J.D."/>
        </authorList>
    </citation>
    <scope>NUCLEOTIDE SEQUENCE [LARGE SCALE GENOMIC DNA]</scope>
    <source>
        <strain evidence="1 3">DSM 2063</strain>
    </source>
</reference>
<protein>
    <submittedName>
        <fullName evidence="1">Uncharacterized protein</fullName>
    </submittedName>
</protein>
<sequence length="80" mass="9396">MSIYSGIYHAIIICSNFIRHKISVQFSLFSIKENQSYFLTLFLQLKQAIVQIIYALKNHKLMSNLQSNIKRLKKNKYIAS</sequence>
<dbReference type="STRING" id="991.IW20_15085"/>
<dbReference type="Proteomes" id="UP000198424">
    <property type="component" value="Unassembled WGS sequence"/>
</dbReference>
<dbReference type="EMBL" id="MUGY01000018">
    <property type="protein sequence ID" value="OXA93045.1"/>
    <property type="molecule type" value="Genomic_DNA"/>
</dbReference>
<gene>
    <name evidence="2" type="ORF">B0A62_14520</name>
    <name evidence="1" type="ORF">IW20_15085</name>
</gene>
<dbReference type="Proteomes" id="UP000028712">
    <property type="component" value="Unassembled WGS sequence"/>
</dbReference>
<comment type="caution">
    <text evidence="1">The sequence shown here is derived from an EMBL/GenBank/DDBJ whole genome shotgun (WGS) entry which is preliminary data.</text>
</comment>
<evidence type="ECO:0000313" key="3">
    <source>
        <dbReference type="Proteomes" id="UP000028712"/>
    </source>
</evidence>
<evidence type="ECO:0000313" key="2">
    <source>
        <dbReference type="EMBL" id="OXA93045.1"/>
    </source>
</evidence>
<accession>A0A086AF13</accession>
<name>A0A086AF13_FLAHY</name>
<dbReference type="EMBL" id="JPRM01000023">
    <property type="protein sequence ID" value="KFF15277.1"/>
    <property type="molecule type" value="Genomic_DNA"/>
</dbReference>
<evidence type="ECO:0000313" key="4">
    <source>
        <dbReference type="Proteomes" id="UP000198424"/>
    </source>
</evidence>
<reference evidence="2 4" key="2">
    <citation type="submission" date="2016-11" db="EMBL/GenBank/DDBJ databases">
        <title>Whole genomes of Flavobacteriaceae.</title>
        <authorList>
            <person name="Stine C."/>
            <person name="Li C."/>
            <person name="Tadesse D."/>
        </authorList>
    </citation>
    <scope>NUCLEOTIDE SEQUENCE [LARGE SCALE GENOMIC DNA]</scope>
    <source>
        <strain evidence="2 4">ATCC 29551</strain>
    </source>
</reference>
<dbReference type="AlphaFoldDB" id="A0A086AF13"/>
<keyword evidence="4" id="KW-1185">Reference proteome</keyword>